<dbReference type="EMBL" id="JACJSI010000427">
    <property type="protein sequence ID" value="MBD2536283.1"/>
    <property type="molecule type" value="Genomic_DNA"/>
</dbReference>
<protein>
    <submittedName>
        <fullName evidence="1">Uncharacterized protein</fullName>
    </submittedName>
</protein>
<dbReference type="Proteomes" id="UP000623440">
    <property type="component" value="Unassembled WGS sequence"/>
</dbReference>
<comment type="caution">
    <text evidence="1">The sequence shown here is derived from an EMBL/GenBank/DDBJ whole genome shotgun (WGS) entry which is preliminary data.</text>
</comment>
<sequence length="54" mass="6544">QIDWYQEIRKWATELGRRPHFQEIKQKWQELTGQELNEKGVKLLLENLGYSNNS</sequence>
<gene>
    <name evidence="1" type="ORF">H6G97_46145</name>
</gene>
<organism evidence="1 2">
    <name type="scientific">Nostoc flagelliforme FACHB-838</name>
    <dbReference type="NCBI Taxonomy" id="2692904"/>
    <lineage>
        <taxon>Bacteria</taxon>
        <taxon>Bacillati</taxon>
        <taxon>Cyanobacteriota</taxon>
        <taxon>Cyanophyceae</taxon>
        <taxon>Nostocales</taxon>
        <taxon>Nostocaceae</taxon>
        <taxon>Nostoc</taxon>
    </lineage>
</organism>
<accession>A0ABR8E4G1</accession>
<proteinExistence type="predicted"/>
<name>A0ABR8E4G1_9NOSO</name>
<keyword evidence="2" id="KW-1185">Reference proteome</keyword>
<feature type="non-terminal residue" evidence="1">
    <location>
        <position position="1"/>
    </location>
</feature>
<evidence type="ECO:0000313" key="1">
    <source>
        <dbReference type="EMBL" id="MBD2536283.1"/>
    </source>
</evidence>
<evidence type="ECO:0000313" key="2">
    <source>
        <dbReference type="Proteomes" id="UP000623440"/>
    </source>
</evidence>
<reference evidence="1 2" key="1">
    <citation type="journal article" date="2020" name="ISME J.">
        <title>Comparative genomics reveals insights into cyanobacterial evolution and habitat adaptation.</title>
        <authorList>
            <person name="Chen M.Y."/>
            <person name="Teng W.K."/>
            <person name="Zhao L."/>
            <person name="Hu C.X."/>
            <person name="Zhou Y.K."/>
            <person name="Han B.P."/>
            <person name="Song L.R."/>
            <person name="Shu W.S."/>
        </authorList>
    </citation>
    <scope>NUCLEOTIDE SEQUENCE [LARGE SCALE GENOMIC DNA]</scope>
    <source>
        <strain evidence="1 2">FACHB-838</strain>
    </source>
</reference>